<sequence>MSKFVRPAAEGADPFGTARLRRGVLDAWATSPARFREDANAEEDLVLGGYRDRLVVELAQNAADAAARAGVPGRLRLTLRDGVLAAANTGAPLDATGVESLSTLRASAKRDAHDTAVGRFGVGFAAVLAVTDEPAVVGRHGGVRWSLAEARELAGDTARHSPGLGDEIRRRDGHVPLLRLPFAAEGTAPESYDTVVILPLRDPAAQDLAERLLRNIDDALLLALPGLDEVLVEVGEGDGEVRTLLRRGHEDGVTVEDSRDGSTRYRVTSHHGPLDPALLADRPVEERLRPHWSVTWAVPVDADGAPARPRTSPVVHAPTPSDEPLGVPALLIASLPLDTTRRHAAPGPLTDFLVERAADAYAELLAAWRPVDTGIIDLVPGPLGKGELDGTLRQAILDRLPRTAFLPPAAPPDSAPDTPDDWPETSVSENPAALRPRDAEVVEGAGADTVQVLAEVLPSLLPAGLERRVELRTLGVARVPLTEAVDRLAGLEKDPGWWRRLYDSLAGVDPDRLSGLPVPLADGRTTIGPRQVLLPVPDGPTPDDTWAATSDSLARLGLKVAHPDAAHPLLEKLGALPATPRAVLTTPQVRAAVAASLDDEGGAWDEDALDAEELADTVLALVRDAGLEPGDEPWLGALALPDEEGELAPAGELVLPGSPFAQVMREDELAFVDGELAERWGEQPLAACGVLANFALVRATDLVLDPDELEPRDSDYAEPDDAGLLDAIDVWCEDVLDRLPDAPVPPVATEIVAVRDLDLVDDERWPQALALLSRPPLRDALTQPVRILLPDGTHEVVRPYAAWWLRGHPVLDGRRPAGLRAEGSDPLLHGLYDAADATGFDDEQVLRALGVRTSVAALLDEPGGAAELLDRLADPDREVSGAQLHALYGSLADLDPEQVTLPDELRAVVDGEVRVVDAADAVVVDSPDLLPFTGGVPLLPVRPSRAADLAELFQVRRLSESVTGEVTSEGAEHDVPESVRVLLGPATPTSYVEHEELVVDGTELDWRRTRDGVLHASTLEGVAAGLAWAAGQWPRRFEVAALLEDPSRTEELARDRWFD</sequence>
<proteinExistence type="predicted"/>
<organism evidence="2 3">
    <name type="scientific">Streptomyces lutosisoli</name>
    <dbReference type="NCBI Taxonomy" id="2665721"/>
    <lineage>
        <taxon>Bacteria</taxon>
        <taxon>Bacillati</taxon>
        <taxon>Actinomycetota</taxon>
        <taxon>Actinomycetes</taxon>
        <taxon>Kitasatosporales</taxon>
        <taxon>Streptomycetaceae</taxon>
        <taxon>Streptomyces</taxon>
    </lineage>
</organism>
<keyword evidence="3" id="KW-1185">Reference proteome</keyword>
<accession>A0ABW2VK32</accession>
<reference evidence="3" key="1">
    <citation type="journal article" date="2019" name="Int. J. Syst. Evol. Microbiol.">
        <title>The Global Catalogue of Microorganisms (GCM) 10K type strain sequencing project: providing services to taxonomists for standard genome sequencing and annotation.</title>
        <authorList>
            <consortium name="The Broad Institute Genomics Platform"/>
            <consortium name="The Broad Institute Genome Sequencing Center for Infectious Disease"/>
            <person name="Wu L."/>
            <person name="Ma J."/>
        </authorList>
    </citation>
    <scope>NUCLEOTIDE SEQUENCE [LARGE SCALE GENOMIC DNA]</scope>
    <source>
        <strain evidence="3">CGMCC 4.7198</strain>
    </source>
</reference>
<dbReference type="RefSeq" id="WP_381259691.1">
    <property type="nucleotide sequence ID" value="NZ_JBHTBI010000036.1"/>
</dbReference>
<feature type="region of interest" description="Disordered" evidence="1">
    <location>
        <begin position="404"/>
        <end position="436"/>
    </location>
</feature>
<evidence type="ECO:0000313" key="3">
    <source>
        <dbReference type="Proteomes" id="UP001596957"/>
    </source>
</evidence>
<dbReference type="Proteomes" id="UP001596957">
    <property type="component" value="Unassembled WGS sequence"/>
</dbReference>
<evidence type="ECO:0000313" key="2">
    <source>
        <dbReference type="EMBL" id="MFD0283454.1"/>
    </source>
</evidence>
<comment type="caution">
    <text evidence="2">The sequence shown here is derived from an EMBL/GenBank/DDBJ whole genome shotgun (WGS) entry which is preliminary data.</text>
</comment>
<dbReference type="SUPFAM" id="SSF55874">
    <property type="entry name" value="ATPase domain of HSP90 chaperone/DNA topoisomerase II/histidine kinase"/>
    <property type="match status" value="1"/>
</dbReference>
<dbReference type="NCBIfam" id="NF047352">
    <property type="entry name" value="P_loop_sacsin"/>
    <property type="match status" value="1"/>
</dbReference>
<dbReference type="EMBL" id="JBHTEC010000001">
    <property type="protein sequence ID" value="MFD0283454.1"/>
    <property type="molecule type" value="Genomic_DNA"/>
</dbReference>
<protein>
    <submittedName>
        <fullName evidence="2">Sacsin N-terminal ATP-binding-like domain-containing protein</fullName>
    </submittedName>
</protein>
<name>A0ABW2VK32_9ACTN</name>
<dbReference type="InterPro" id="IPR036890">
    <property type="entry name" value="HATPase_C_sf"/>
</dbReference>
<evidence type="ECO:0000256" key="1">
    <source>
        <dbReference type="SAM" id="MobiDB-lite"/>
    </source>
</evidence>
<gene>
    <name evidence="2" type="ORF">ACFQZP_17575</name>
</gene>